<keyword evidence="2" id="KW-0285">Flavoprotein</keyword>
<dbReference type="GO" id="GO:0016491">
    <property type="term" value="F:oxidoreductase activity"/>
    <property type="evidence" value="ECO:0007669"/>
    <property type="project" value="InterPro"/>
</dbReference>
<evidence type="ECO:0000313" key="5">
    <source>
        <dbReference type="EMBL" id="TMW65834.1"/>
    </source>
</evidence>
<dbReference type="OrthoDB" id="186706at2759"/>
<dbReference type="InterPro" id="IPR050260">
    <property type="entry name" value="FAD-bd_OxRdtase"/>
</dbReference>
<comment type="caution">
    <text evidence="5">The sequence shown here is derived from an EMBL/GenBank/DDBJ whole genome shotgun (WGS) entry which is preliminary data.</text>
</comment>
<protein>
    <recommendedName>
        <fullName evidence="4">FAD/NAD(P)-binding domain-containing protein</fullName>
    </recommendedName>
</protein>
<dbReference type="PANTHER" id="PTHR43429">
    <property type="entry name" value="PYRIDINE NUCLEOTIDE-DISULFIDE OXIDOREDUCTASE DOMAIN-CONTAINING"/>
    <property type="match status" value="1"/>
</dbReference>
<evidence type="ECO:0000313" key="6">
    <source>
        <dbReference type="Proteomes" id="UP000794436"/>
    </source>
</evidence>
<organism evidence="5 6">
    <name type="scientific">Pythium oligandrum</name>
    <name type="common">Mycoparasitic fungus</name>
    <dbReference type="NCBI Taxonomy" id="41045"/>
    <lineage>
        <taxon>Eukaryota</taxon>
        <taxon>Sar</taxon>
        <taxon>Stramenopiles</taxon>
        <taxon>Oomycota</taxon>
        <taxon>Peronosporomycetes</taxon>
        <taxon>Pythiales</taxon>
        <taxon>Pythiaceae</taxon>
        <taxon>Pythium</taxon>
    </lineage>
</organism>
<dbReference type="SUPFAM" id="SSF51905">
    <property type="entry name" value="FAD/NAD(P)-binding domain"/>
    <property type="match status" value="2"/>
</dbReference>
<dbReference type="Pfam" id="PF07992">
    <property type="entry name" value="Pyr_redox_2"/>
    <property type="match status" value="2"/>
</dbReference>
<keyword evidence="3" id="KW-0274">FAD</keyword>
<name>A0A8K1FM20_PYTOL</name>
<dbReference type="Proteomes" id="UP000794436">
    <property type="component" value="Unassembled WGS sequence"/>
</dbReference>
<sequence length="509" mass="56360">MVYRVYVEKISWIRSNMRVVVVGSGIAGTSCVEELYRLQALGYATERPLRVTLVSPSQEITKATVTETVTETLQELHVETRVAADWRASFPALEIVHGIVKRVDREKQVIGFDDDRVIEYDRLCICSGARPEILHQPVGDFESVESLKTKLVGSRRVVVVGNGRIAMELVEALDVFDVVWSIKHNHIGNTFLDRDAADFILPKSSRLRRRDELHQSTTPDKEDIVVTSQLTHERRRIATCSKSAVGPDWMHSFKVPVSPILPAEAGALQIEYNTQVDAILDASSGGIIWGQAKPSNSKDMAVDEWPLRVILTNGNMYGCDLVVCATGVVPNTDLLQECWELADSEGIPVSDSMQSLQDTRVSAAGDCAHVESDAECWFQMRLWSQARATGRRAAQSILNADLEAGLELELFAHATHFFGHRVVLFGLYNGEEVLKTRLPANNVLVLVRETPGVEYVKVILVDGRVKGAMLIGDTGLEDAFENLILNQLDVSSVAAHLLDPDVGIEDFFD</sequence>
<dbReference type="InterPro" id="IPR023753">
    <property type="entry name" value="FAD/NAD-binding_dom"/>
</dbReference>
<comment type="cofactor">
    <cofactor evidence="1">
        <name>FAD</name>
        <dbReference type="ChEBI" id="CHEBI:57692"/>
    </cofactor>
</comment>
<reference evidence="5" key="1">
    <citation type="submission" date="2019-03" db="EMBL/GenBank/DDBJ databases">
        <title>Long read genome sequence of the mycoparasitic Pythium oligandrum ATCC 38472 isolated from sugarbeet rhizosphere.</title>
        <authorList>
            <person name="Gaulin E."/>
        </authorList>
    </citation>
    <scope>NUCLEOTIDE SEQUENCE</scope>
    <source>
        <strain evidence="5">ATCC 38472_TT</strain>
    </source>
</reference>
<feature type="domain" description="FAD/NAD(P)-binding" evidence="4">
    <location>
        <begin position="17"/>
        <end position="174"/>
    </location>
</feature>
<dbReference type="Gene3D" id="3.50.50.60">
    <property type="entry name" value="FAD/NAD(P)-binding domain"/>
    <property type="match status" value="4"/>
</dbReference>
<evidence type="ECO:0000256" key="3">
    <source>
        <dbReference type="ARBA" id="ARBA00022827"/>
    </source>
</evidence>
<evidence type="ECO:0000256" key="2">
    <source>
        <dbReference type="ARBA" id="ARBA00022630"/>
    </source>
</evidence>
<dbReference type="PANTHER" id="PTHR43429:SF2">
    <property type="entry name" value="PYRIDINE NUCLEOTIDE-DISULFIDE OXIDOREDUCTASE DOMAIN-CONTAINING PROTEIN 1"/>
    <property type="match status" value="1"/>
</dbReference>
<dbReference type="EMBL" id="SPLM01000036">
    <property type="protein sequence ID" value="TMW65834.1"/>
    <property type="molecule type" value="Genomic_DNA"/>
</dbReference>
<feature type="domain" description="FAD/NAD(P)-binding" evidence="4">
    <location>
        <begin position="306"/>
        <end position="390"/>
    </location>
</feature>
<proteinExistence type="predicted"/>
<accession>A0A8K1FM20</accession>
<dbReference type="AlphaFoldDB" id="A0A8K1FM20"/>
<evidence type="ECO:0000259" key="4">
    <source>
        <dbReference type="Pfam" id="PF07992"/>
    </source>
</evidence>
<dbReference type="PROSITE" id="PS51257">
    <property type="entry name" value="PROKAR_LIPOPROTEIN"/>
    <property type="match status" value="1"/>
</dbReference>
<dbReference type="PRINTS" id="PR00368">
    <property type="entry name" value="FADPNR"/>
</dbReference>
<keyword evidence="6" id="KW-1185">Reference proteome</keyword>
<dbReference type="InterPro" id="IPR036188">
    <property type="entry name" value="FAD/NAD-bd_sf"/>
</dbReference>
<gene>
    <name evidence="5" type="ORF">Poli38472_003599</name>
</gene>
<evidence type="ECO:0000256" key="1">
    <source>
        <dbReference type="ARBA" id="ARBA00001974"/>
    </source>
</evidence>